<evidence type="ECO:0000313" key="1">
    <source>
        <dbReference type="EMBL" id="SFP60280.1"/>
    </source>
</evidence>
<reference evidence="2" key="1">
    <citation type="submission" date="2016-10" db="EMBL/GenBank/DDBJ databases">
        <authorList>
            <person name="Varghese N."/>
            <person name="Submissions S."/>
        </authorList>
    </citation>
    <scope>NUCLEOTIDE SEQUENCE [LARGE SCALE GENOMIC DNA]</scope>
    <source>
        <strain evidence="2">P18</strain>
    </source>
</reference>
<gene>
    <name evidence="1" type="ORF">SAMN04487928_104121</name>
</gene>
<sequence length="253" mass="28958">MRDYKLSPRAMVMVAGSSKGTQPKYFDKGFWYKENRAGYEGKTEQLASLVLSCSNVDYFVGYEECTINGKKGCRSQNFLKEGCSFLSFQRLYDMYFGGNLSERIIIMDDPQDRINFIKEFIRDYTGFDCSDYLSKILSFDMLILNTDRHFNNLGIIVDTETEECFEAPVFDNGAGLLSDFTRFPMDNSIDENIELAYGQPFSSSLEMQAQLAGVTLKIDYGKLEVALREEPQSRALTVLKYQLDRYKGLLCKS</sequence>
<evidence type="ECO:0000313" key="2">
    <source>
        <dbReference type="Proteomes" id="UP000182624"/>
    </source>
</evidence>
<organism evidence="1 2">
    <name type="scientific">Butyrivibrio proteoclasticus</name>
    <dbReference type="NCBI Taxonomy" id="43305"/>
    <lineage>
        <taxon>Bacteria</taxon>
        <taxon>Bacillati</taxon>
        <taxon>Bacillota</taxon>
        <taxon>Clostridia</taxon>
        <taxon>Lachnospirales</taxon>
        <taxon>Lachnospiraceae</taxon>
        <taxon>Butyrivibrio</taxon>
    </lineage>
</organism>
<dbReference type="RefSeq" id="WP_074884711.1">
    <property type="nucleotide sequence ID" value="NZ_FOXO01000004.1"/>
</dbReference>
<keyword evidence="2" id="KW-1185">Reference proteome</keyword>
<protein>
    <recommendedName>
        <fullName evidence="3">HipA-like C-terminal domain-containing protein</fullName>
    </recommendedName>
</protein>
<dbReference type="Gene3D" id="1.10.1070.20">
    <property type="match status" value="1"/>
</dbReference>
<proteinExistence type="predicted"/>
<evidence type="ECO:0008006" key="3">
    <source>
        <dbReference type="Google" id="ProtNLM"/>
    </source>
</evidence>
<accession>A0A1I5RPE4</accession>
<name>A0A1I5RPE4_9FIRM</name>
<dbReference type="OrthoDB" id="9812605at2"/>
<dbReference type="EMBL" id="FOXO01000004">
    <property type="protein sequence ID" value="SFP60280.1"/>
    <property type="molecule type" value="Genomic_DNA"/>
</dbReference>
<dbReference type="Proteomes" id="UP000182624">
    <property type="component" value="Unassembled WGS sequence"/>
</dbReference>
<dbReference type="AlphaFoldDB" id="A0A1I5RPE4"/>